<evidence type="ECO:0008006" key="3">
    <source>
        <dbReference type="Google" id="ProtNLM"/>
    </source>
</evidence>
<keyword evidence="2" id="KW-1185">Reference proteome</keyword>
<dbReference type="AlphaFoldDB" id="A0AAW0VSX3"/>
<feature type="non-terminal residue" evidence="1">
    <location>
        <position position="1"/>
    </location>
</feature>
<dbReference type="Proteomes" id="UP001445076">
    <property type="component" value="Unassembled WGS sequence"/>
</dbReference>
<comment type="caution">
    <text evidence="1">The sequence shown here is derived from an EMBL/GenBank/DDBJ whole genome shotgun (WGS) entry which is preliminary data.</text>
</comment>
<sequence length="137" mass="15364">EPLQPPLLAGTEEAYSTLEYVALNCTTMNTEYIPRVSWLINDRPAHSSYVRQVNQRTVGLVFQARDDYFQRGVITVSCVTSLGNKHVKATQVQLPNRSYLSAQEYYHNAGQKKTGSGCPLAALLILKCFYYSLVSLL</sequence>
<dbReference type="EMBL" id="JARKIK010001000">
    <property type="protein sequence ID" value="KAK8719989.1"/>
    <property type="molecule type" value="Genomic_DNA"/>
</dbReference>
<gene>
    <name evidence="1" type="ORF">OTU49_013645</name>
</gene>
<protein>
    <recommendedName>
        <fullName evidence="3">Ig-like domain-containing protein</fullName>
    </recommendedName>
</protein>
<evidence type="ECO:0000313" key="1">
    <source>
        <dbReference type="EMBL" id="KAK8719989.1"/>
    </source>
</evidence>
<reference evidence="1 2" key="1">
    <citation type="journal article" date="2024" name="BMC Genomics">
        <title>Genome assembly of redclaw crayfish (Cherax quadricarinatus) provides insights into its immune adaptation and hypoxia tolerance.</title>
        <authorList>
            <person name="Liu Z."/>
            <person name="Zheng J."/>
            <person name="Li H."/>
            <person name="Fang K."/>
            <person name="Wang S."/>
            <person name="He J."/>
            <person name="Zhou D."/>
            <person name="Weng S."/>
            <person name="Chi M."/>
            <person name="Gu Z."/>
            <person name="He J."/>
            <person name="Li F."/>
            <person name="Wang M."/>
        </authorList>
    </citation>
    <scope>NUCLEOTIDE SEQUENCE [LARGE SCALE GENOMIC DNA]</scope>
    <source>
        <strain evidence="1">ZL_2023a</strain>
    </source>
</reference>
<accession>A0AAW0VSX3</accession>
<proteinExistence type="predicted"/>
<name>A0AAW0VSX3_CHEQU</name>
<evidence type="ECO:0000313" key="2">
    <source>
        <dbReference type="Proteomes" id="UP001445076"/>
    </source>
</evidence>
<organism evidence="1 2">
    <name type="scientific">Cherax quadricarinatus</name>
    <name type="common">Australian red claw crayfish</name>
    <dbReference type="NCBI Taxonomy" id="27406"/>
    <lineage>
        <taxon>Eukaryota</taxon>
        <taxon>Metazoa</taxon>
        <taxon>Ecdysozoa</taxon>
        <taxon>Arthropoda</taxon>
        <taxon>Crustacea</taxon>
        <taxon>Multicrustacea</taxon>
        <taxon>Malacostraca</taxon>
        <taxon>Eumalacostraca</taxon>
        <taxon>Eucarida</taxon>
        <taxon>Decapoda</taxon>
        <taxon>Pleocyemata</taxon>
        <taxon>Astacidea</taxon>
        <taxon>Parastacoidea</taxon>
        <taxon>Parastacidae</taxon>
        <taxon>Cherax</taxon>
    </lineage>
</organism>